<dbReference type="Pfam" id="PF13901">
    <property type="entry name" value="RH_dom"/>
    <property type="match status" value="1"/>
</dbReference>
<feature type="compositionally biased region" description="Polar residues" evidence="3">
    <location>
        <begin position="272"/>
        <end position="283"/>
    </location>
</feature>
<evidence type="ECO:0000313" key="6">
    <source>
        <dbReference type="Proteomes" id="UP000261600"/>
    </source>
</evidence>
<accession>A0A3Q3JTV9</accession>
<name>A0A3Q3JTV9_MONAL</name>
<dbReference type="GeneID" id="109972598"/>
<dbReference type="OrthoDB" id="10067503at2759"/>
<dbReference type="GO" id="GO:0061909">
    <property type="term" value="P:autophagosome-lysosome fusion"/>
    <property type="evidence" value="ECO:0007669"/>
    <property type="project" value="TreeGrafter"/>
</dbReference>
<feature type="compositionally biased region" description="Low complexity" evidence="3">
    <location>
        <begin position="154"/>
        <end position="175"/>
    </location>
</feature>
<sequence length="764" mass="85411">MMGSCRGMPSSLYRSRYVSWCADSAESPAPANTPVAATEPSHQNHLWISSGSVPLLLLSPPETGGEETKATFSHQCSQPAFTEMTYHKASTHSHHSQLNPHCSSAQHHSDTATNSHSDAGEGDDSEESRQGNLSLPEINDGSKEDAEIEGFHLPRSSPVISRRPRPLSWHGSRPGTPNPPRSGSPSSGSLSLDQCGRLTLSSREDLESKQGSCPHAVSLLEDKKQRYVSASANQNRFLNSWLHLLVSGQQGLAEEHRGRSLTSCDAPHQPDCATSTQNSNDSRWSGIPEFSADIFRTSCELEKENAHFVVVDMVLEVLEGVKWTLSFDQWTSSIDMHQHTDCSSMYTHSHPNSAEDSPPHGHRHAQNCSAGDGKQENNKHKGDETTHSSEDAHTHQCTQDTEEEEAGSDEAERQMKTFSVLSNDSGFEDYGGDATPTPEDSLRHAETLAQQLVMEFRRSWFPSHGPQRGRQSLRSSLQELPGTGSVVVSSDSLAEEIRLRTRMRGSLSWAPPRFQIIFTAQPAHRRSDVVALQHFLCAGCGTKVESRYIKKLRYCHYLGRYFCDCCHSGSESVIPGRVLSCWDFGRYPVSDFSKQLLESVWHQPLFDLTCVGKTLYSRVKELNKFRELQEQLQNIKKLLKACRLSGRVMSEFEQFPAHLVESSLLFSMDDLLRAKKGQLVVQARALLHSAIDHVENCKLCLARGFICEFCRERDVIFPFQRDICRRCPVCKACFHKNCFEEKKCPKCARIQSRKKHPAGSMECD</sequence>
<dbReference type="STRING" id="43700.ENSMALP00000018472"/>
<feature type="compositionally biased region" description="Basic and acidic residues" evidence="3">
    <location>
        <begin position="373"/>
        <end position="394"/>
    </location>
</feature>
<keyword evidence="6" id="KW-1185">Reference proteome</keyword>
<dbReference type="AlphaFoldDB" id="A0A3Q3JTV9"/>
<dbReference type="PANTHER" id="PTHR45971:SF2">
    <property type="entry name" value="PROTEIN ASSOCIATED WITH UVRAG AS AUTOPHAGY ENHANCER"/>
    <property type="match status" value="1"/>
</dbReference>
<feature type="region of interest" description="Disordered" evidence="3">
    <location>
        <begin position="257"/>
        <end position="283"/>
    </location>
</feature>
<feature type="compositionally biased region" description="Acidic residues" evidence="3">
    <location>
        <begin position="400"/>
        <end position="409"/>
    </location>
</feature>
<feature type="compositionally biased region" description="Polar residues" evidence="3">
    <location>
        <begin position="345"/>
        <end position="355"/>
    </location>
</feature>
<feature type="compositionally biased region" description="Polar residues" evidence="3">
    <location>
        <begin position="96"/>
        <end position="117"/>
    </location>
</feature>
<feature type="compositionally biased region" description="Low complexity" evidence="3">
    <location>
        <begin position="183"/>
        <end position="192"/>
    </location>
</feature>
<keyword evidence="1" id="KW-0072">Autophagy</keyword>
<feature type="region of interest" description="Disordered" evidence="3">
    <location>
        <begin position="345"/>
        <end position="412"/>
    </location>
</feature>
<feature type="coiled-coil region" evidence="2">
    <location>
        <begin position="618"/>
        <end position="645"/>
    </location>
</feature>
<feature type="domain" description="Rubicon Homology" evidence="4">
    <location>
        <begin position="553"/>
        <end position="754"/>
    </location>
</feature>
<proteinExistence type="predicted"/>
<dbReference type="RefSeq" id="XP_020477223.1">
    <property type="nucleotide sequence ID" value="XM_020621567.1"/>
</dbReference>
<reference evidence="5" key="2">
    <citation type="submission" date="2025-09" db="UniProtKB">
        <authorList>
            <consortium name="Ensembl"/>
        </authorList>
    </citation>
    <scope>IDENTIFICATION</scope>
</reference>
<evidence type="ECO:0000256" key="3">
    <source>
        <dbReference type="SAM" id="MobiDB-lite"/>
    </source>
</evidence>
<dbReference type="GO" id="GO:0000421">
    <property type="term" value="C:autophagosome membrane"/>
    <property type="evidence" value="ECO:0007669"/>
    <property type="project" value="TreeGrafter"/>
</dbReference>
<protein>
    <recommendedName>
        <fullName evidence="4">Rubicon Homology domain-containing protein</fullName>
    </recommendedName>
</protein>
<feature type="region of interest" description="Disordered" evidence="3">
    <location>
        <begin position="86"/>
        <end position="193"/>
    </location>
</feature>
<evidence type="ECO:0000313" key="5">
    <source>
        <dbReference type="Ensembl" id="ENSMALP00000018472.1"/>
    </source>
</evidence>
<feature type="compositionally biased region" description="Basic and acidic residues" evidence="3">
    <location>
        <begin position="140"/>
        <end position="152"/>
    </location>
</feature>
<evidence type="ECO:0000256" key="1">
    <source>
        <dbReference type="ARBA" id="ARBA00023006"/>
    </source>
</evidence>
<dbReference type="InterPro" id="IPR052428">
    <property type="entry name" value="Autophagy_HostDef_Reg"/>
</dbReference>
<dbReference type="InterPro" id="IPR048569">
    <property type="entry name" value="RUBC_PIKBD"/>
</dbReference>
<evidence type="ECO:0000259" key="4">
    <source>
        <dbReference type="SMART" id="SM01175"/>
    </source>
</evidence>
<dbReference type="SMART" id="SM01175">
    <property type="entry name" value="DUF4206"/>
    <property type="match status" value="1"/>
</dbReference>
<dbReference type="Ensembl" id="ENSMALT00000018828.1">
    <property type="protein sequence ID" value="ENSMALP00000018472.1"/>
    <property type="gene ID" value="ENSMALG00000012877.1"/>
</dbReference>
<dbReference type="InterPro" id="IPR025258">
    <property type="entry name" value="RH_dom"/>
</dbReference>
<dbReference type="GO" id="GO:0061910">
    <property type="term" value="P:autophagosome-endosome fusion"/>
    <property type="evidence" value="ECO:0007669"/>
    <property type="project" value="TreeGrafter"/>
</dbReference>
<dbReference type="GO" id="GO:1901981">
    <property type="term" value="F:phosphatidylinositol phosphate binding"/>
    <property type="evidence" value="ECO:0007669"/>
    <property type="project" value="TreeGrafter"/>
</dbReference>
<organism evidence="5 6">
    <name type="scientific">Monopterus albus</name>
    <name type="common">Swamp eel</name>
    <dbReference type="NCBI Taxonomy" id="43700"/>
    <lineage>
        <taxon>Eukaryota</taxon>
        <taxon>Metazoa</taxon>
        <taxon>Chordata</taxon>
        <taxon>Craniata</taxon>
        <taxon>Vertebrata</taxon>
        <taxon>Euteleostomi</taxon>
        <taxon>Actinopterygii</taxon>
        <taxon>Neopterygii</taxon>
        <taxon>Teleostei</taxon>
        <taxon>Neoteleostei</taxon>
        <taxon>Acanthomorphata</taxon>
        <taxon>Anabantaria</taxon>
        <taxon>Synbranchiformes</taxon>
        <taxon>Synbranchidae</taxon>
        <taxon>Monopterus</taxon>
    </lineage>
</organism>
<dbReference type="GO" id="GO:0097352">
    <property type="term" value="P:autophagosome maturation"/>
    <property type="evidence" value="ECO:0007669"/>
    <property type="project" value="TreeGrafter"/>
</dbReference>
<reference evidence="5" key="1">
    <citation type="submission" date="2025-08" db="UniProtKB">
        <authorList>
            <consortium name="Ensembl"/>
        </authorList>
    </citation>
    <scope>IDENTIFICATION</scope>
</reference>
<dbReference type="Proteomes" id="UP000261600">
    <property type="component" value="Unplaced"/>
</dbReference>
<dbReference type="PANTHER" id="PTHR45971">
    <property type="entry name" value="PHOX (PX) DOMAIN-CONTAINING PROTEIN"/>
    <property type="match status" value="1"/>
</dbReference>
<evidence type="ECO:0000256" key="2">
    <source>
        <dbReference type="SAM" id="Coils"/>
    </source>
</evidence>
<keyword evidence="2" id="KW-0175">Coiled coil</keyword>
<dbReference type="Pfam" id="PF21054">
    <property type="entry name" value="RUBC_PIKBD"/>
    <property type="match status" value="1"/>
</dbReference>